<dbReference type="GO" id="GO:0050136">
    <property type="term" value="F:NADH dehydrogenase (quinone) (non-electrogenic) activity"/>
    <property type="evidence" value="ECO:0007669"/>
    <property type="project" value="UniProtKB-UniRule"/>
</dbReference>
<keyword evidence="3" id="KW-1003">Cell membrane</keyword>
<dbReference type="GO" id="GO:0005886">
    <property type="term" value="C:plasma membrane"/>
    <property type="evidence" value="ECO:0007669"/>
    <property type="project" value="UniProtKB-SubCell"/>
</dbReference>
<dbReference type="RefSeq" id="WP_038060147.1">
    <property type="nucleotide sequence ID" value="NZ_DAINLL010000011.1"/>
</dbReference>
<dbReference type="PANTHER" id="PTHR10884:SF14">
    <property type="entry name" value="NADH DEHYDROGENASE [UBIQUINONE] IRON-SULFUR PROTEIN 3, MITOCHONDRIAL"/>
    <property type="match status" value="1"/>
</dbReference>
<evidence type="ECO:0000259" key="6">
    <source>
        <dbReference type="Pfam" id="PF00329"/>
    </source>
</evidence>
<keyword evidence="3" id="KW-0472">Membrane</keyword>
<dbReference type="Pfam" id="PF00329">
    <property type="entry name" value="Complex1_30kDa"/>
    <property type="match status" value="1"/>
</dbReference>
<keyword evidence="3 4" id="KW-1278">Translocase</keyword>
<feature type="domain" description="NADH:ubiquinone oxidoreductase 30kDa subunit" evidence="6">
    <location>
        <begin position="28"/>
        <end position="151"/>
    </location>
</feature>
<keyword evidence="3 4" id="KW-0520">NAD</keyword>
<keyword evidence="3" id="KW-0830">Ubiquinone</keyword>
<evidence type="ECO:0000256" key="1">
    <source>
        <dbReference type="ARBA" id="ARBA00007569"/>
    </source>
</evidence>
<evidence type="ECO:0000256" key="4">
    <source>
        <dbReference type="RuleBase" id="RU003456"/>
    </source>
</evidence>
<dbReference type="InterPro" id="IPR037232">
    <property type="entry name" value="NADH_quin_OxRdtase_su_C/D-like"/>
</dbReference>
<dbReference type="GO" id="GO:0048038">
    <property type="term" value="F:quinone binding"/>
    <property type="evidence" value="ECO:0007669"/>
    <property type="project" value="UniProtKB-KW"/>
</dbReference>
<evidence type="ECO:0000256" key="2">
    <source>
        <dbReference type="ARBA" id="ARBA00022448"/>
    </source>
</evidence>
<comment type="caution">
    <text evidence="7">The sequence shown here is derived from an EMBL/GenBank/DDBJ whole genome shotgun (WGS) entry which is preliminary data.</text>
</comment>
<comment type="subcellular location">
    <subcellularLocation>
        <location evidence="3">Cell membrane</location>
        <topology evidence="3">Peripheral membrane protein</topology>
        <orientation evidence="3">Cytoplasmic side</orientation>
    </subcellularLocation>
</comment>
<dbReference type="EC" id="7.1.1.-" evidence="3"/>
<dbReference type="Proteomes" id="UP000257240">
    <property type="component" value="Unassembled WGS sequence"/>
</dbReference>
<comment type="catalytic activity">
    <reaction evidence="3 5">
        <text>a quinone + NADH + 5 H(+)(in) = a quinol + NAD(+) + 4 H(+)(out)</text>
        <dbReference type="Rhea" id="RHEA:57888"/>
        <dbReference type="ChEBI" id="CHEBI:15378"/>
        <dbReference type="ChEBI" id="CHEBI:24646"/>
        <dbReference type="ChEBI" id="CHEBI:57540"/>
        <dbReference type="ChEBI" id="CHEBI:57945"/>
        <dbReference type="ChEBI" id="CHEBI:132124"/>
    </reaction>
</comment>
<keyword evidence="2 3" id="KW-0813">Transport</keyword>
<organism evidence="7 8">
    <name type="scientific">Thermodesulfobacterium commune</name>
    <dbReference type="NCBI Taxonomy" id="1741"/>
    <lineage>
        <taxon>Bacteria</taxon>
        <taxon>Pseudomonadati</taxon>
        <taxon>Thermodesulfobacteriota</taxon>
        <taxon>Thermodesulfobacteria</taxon>
        <taxon>Thermodesulfobacteriales</taxon>
        <taxon>Thermodesulfobacteriaceae</taxon>
        <taxon>Thermodesulfobacterium</taxon>
    </lineage>
</organism>
<dbReference type="SUPFAM" id="SSF143243">
    <property type="entry name" value="Nqo5-like"/>
    <property type="match status" value="1"/>
</dbReference>
<accession>A0A117LCC8</accession>
<protein>
    <recommendedName>
        <fullName evidence="3">NADH-quinone oxidoreductase subunit C</fullName>
        <ecNumber evidence="3">7.1.1.-</ecNumber>
    </recommendedName>
    <alternativeName>
        <fullName evidence="3">NADH dehydrogenase I subunit C</fullName>
    </alternativeName>
    <alternativeName>
        <fullName evidence="3">NDH-1 subunit C</fullName>
    </alternativeName>
</protein>
<dbReference type="NCBIfam" id="TIGR01961">
    <property type="entry name" value="NuoC_fam"/>
    <property type="match status" value="1"/>
</dbReference>
<dbReference type="EMBL" id="DLVE01000076">
    <property type="protein sequence ID" value="HAA84311.1"/>
    <property type="molecule type" value="Genomic_DNA"/>
</dbReference>
<sequence length="170" mass="20570">MGLYEELKVKFPEVVKESFLEVDGEVVVCNREGFLDLITWLKQEKGFIHLIDLCGVDYLGYKPKTFEERFEVVYHLFNLDERKLLRLKVRVPEEDPWQYSVTSLWKAANWFERECFDMFGIVFKGHPDLRRVLMPEDWKGYPLRKDYPLFSEEEDWEPYKALVEKYKRRG</sequence>
<evidence type="ECO:0000313" key="8">
    <source>
        <dbReference type="Proteomes" id="UP000257240"/>
    </source>
</evidence>
<dbReference type="AlphaFoldDB" id="A0A117LCC8"/>
<name>A0A117LCC8_9BACT</name>
<comment type="subunit">
    <text evidence="3">NDH-1 is composed of 14 different subunits. Subunits NuoB, C, D, E, F, and G constitute the peripheral sector of the complex.</text>
</comment>
<dbReference type="Gene3D" id="3.30.460.80">
    <property type="entry name" value="NADH:ubiquinone oxidoreductase, 30kDa subunit"/>
    <property type="match status" value="1"/>
</dbReference>
<evidence type="ECO:0000256" key="3">
    <source>
        <dbReference type="HAMAP-Rule" id="MF_01357"/>
    </source>
</evidence>
<proteinExistence type="inferred from homology"/>
<evidence type="ECO:0000256" key="5">
    <source>
        <dbReference type="RuleBase" id="RU003582"/>
    </source>
</evidence>
<dbReference type="InterPro" id="IPR020396">
    <property type="entry name" value="NADH_UbQ_OxRdtase_CS"/>
</dbReference>
<dbReference type="InterPro" id="IPR001268">
    <property type="entry name" value="NADH_UbQ_OxRdtase_30kDa_su"/>
</dbReference>
<evidence type="ECO:0000313" key="7">
    <source>
        <dbReference type="EMBL" id="HAA84311.1"/>
    </source>
</evidence>
<keyword evidence="3 5" id="KW-0874">Quinone</keyword>
<gene>
    <name evidence="3" type="primary">nuoC</name>
    <name evidence="7" type="ORF">DCE01_05980</name>
</gene>
<dbReference type="InterPro" id="IPR010218">
    <property type="entry name" value="NADH_DH_suC"/>
</dbReference>
<dbReference type="PANTHER" id="PTHR10884">
    <property type="entry name" value="NADH DEHYDROGENASE UBIQUINONE IRON-SULFUR PROTEIN 3"/>
    <property type="match status" value="1"/>
</dbReference>
<dbReference type="GO" id="GO:0008137">
    <property type="term" value="F:NADH dehydrogenase (ubiquinone) activity"/>
    <property type="evidence" value="ECO:0007669"/>
    <property type="project" value="InterPro"/>
</dbReference>
<comment type="similarity">
    <text evidence="1 3 4">Belongs to the complex I 30 kDa subunit family.</text>
</comment>
<dbReference type="HAMAP" id="MF_01357">
    <property type="entry name" value="NDH1_NuoC"/>
    <property type="match status" value="1"/>
</dbReference>
<dbReference type="PROSITE" id="PS00542">
    <property type="entry name" value="COMPLEX1_30K"/>
    <property type="match status" value="1"/>
</dbReference>
<reference evidence="7 8" key="1">
    <citation type="journal article" date="2018" name="Nat. Biotechnol.">
        <title>A standardized bacterial taxonomy based on genome phylogeny substantially revises the tree of life.</title>
        <authorList>
            <person name="Parks D.H."/>
            <person name="Chuvochina M."/>
            <person name="Waite D.W."/>
            <person name="Rinke C."/>
            <person name="Skarshewski A."/>
            <person name="Chaumeil P.A."/>
            <person name="Hugenholtz P."/>
        </authorList>
    </citation>
    <scope>NUCLEOTIDE SEQUENCE [LARGE SCALE GENOMIC DNA]</scope>
    <source>
        <strain evidence="7">UBA12529</strain>
    </source>
</reference>
<comment type="function">
    <text evidence="3">NDH-1 shuttles electrons from NADH, via FMN and iron-sulfur (Fe-S) centers, to quinones in the respiratory chain. The immediate electron acceptor for the enzyme in this species is believed to be ubiquinone. Couples the redox reaction to proton translocation (for every two electrons transferred, four hydrogen ions are translocated across the cytoplasmic membrane), and thus conserves the redox energy in a proton gradient.</text>
</comment>